<gene>
    <name evidence="1" type="ORF">BHYA_0099g00010</name>
</gene>
<dbReference type="AlphaFoldDB" id="A0A4Z1GPE6"/>
<reference evidence="1 2" key="1">
    <citation type="submission" date="2017-12" db="EMBL/GenBank/DDBJ databases">
        <title>Comparative genomics of Botrytis spp.</title>
        <authorList>
            <person name="Valero-Jimenez C.A."/>
            <person name="Tapia P."/>
            <person name="Veloso J."/>
            <person name="Silva-Moreno E."/>
            <person name="Staats M."/>
            <person name="Valdes J.H."/>
            <person name="Van Kan J.A.L."/>
        </authorList>
    </citation>
    <scope>NUCLEOTIDE SEQUENCE [LARGE SCALE GENOMIC DNA]</scope>
    <source>
        <strain evidence="1 2">Bh0001</strain>
    </source>
</reference>
<evidence type="ECO:0000313" key="2">
    <source>
        <dbReference type="Proteomes" id="UP000297814"/>
    </source>
</evidence>
<organism evidence="1 2">
    <name type="scientific">Botrytis hyacinthi</name>
    <dbReference type="NCBI Taxonomy" id="278943"/>
    <lineage>
        <taxon>Eukaryota</taxon>
        <taxon>Fungi</taxon>
        <taxon>Dikarya</taxon>
        <taxon>Ascomycota</taxon>
        <taxon>Pezizomycotina</taxon>
        <taxon>Leotiomycetes</taxon>
        <taxon>Helotiales</taxon>
        <taxon>Sclerotiniaceae</taxon>
        <taxon>Botrytis</taxon>
    </lineage>
</organism>
<keyword evidence="2" id="KW-1185">Reference proteome</keyword>
<dbReference type="EMBL" id="PQXK01000099">
    <property type="protein sequence ID" value="TGO37342.1"/>
    <property type="molecule type" value="Genomic_DNA"/>
</dbReference>
<evidence type="ECO:0000313" key="1">
    <source>
        <dbReference type="EMBL" id="TGO37342.1"/>
    </source>
</evidence>
<protein>
    <submittedName>
        <fullName evidence="1">Uncharacterized protein</fullName>
    </submittedName>
</protein>
<sequence>MYSFRKTAIAETRQLEGTEEARELAIHAPSTASIYAYDKVSMADKDITTKAKRQRSHFLAESEIKDFVRLGCEVDVACIAAFREYIDLYWLQRMTDMMSAHIKLEE</sequence>
<proteinExistence type="predicted"/>
<name>A0A4Z1GPE6_9HELO</name>
<accession>A0A4Z1GPE6</accession>
<dbReference type="Proteomes" id="UP000297814">
    <property type="component" value="Unassembled WGS sequence"/>
</dbReference>
<comment type="caution">
    <text evidence="1">The sequence shown here is derived from an EMBL/GenBank/DDBJ whole genome shotgun (WGS) entry which is preliminary data.</text>
</comment>